<comment type="cofactor">
    <cofactor evidence="1">
        <name>[4Fe-4S] cluster</name>
        <dbReference type="ChEBI" id="CHEBI:49883"/>
    </cofactor>
</comment>
<evidence type="ECO:0000256" key="5">
    <source>
        <dbReference type="ARBA" id="ARBA00023014"/>
    </source>
</evidence>
<accession>A0A0F9RUG7</accession>
<protein>
    <recommendedName>
        <fullName evidence="7">Radical SAM core domain-containing protein</fullName>
    </recommendedName>
</protein>
<dbReference type="GO" id="GO:0046872">
    <property type="term" value="F:metal ion binding"/>
    <property type="evidence" value="ECO:0007669"/>
    <property type="project" value="UniProtKB-KW"/>
</dbReference>
<dbReference type="EMBL" id="LAZR01000705">
    <property type="protein sequence ID" value="KKN60110.1"/>
    <property type="molecule type" value="Genomic_DNA"/>
</dbReference>
<evidence type="ECO:0000313" key="6">
    <source>
        <dbReference type="EMBL" id="KKN60110.1"/>
    </source>
</evidence>
<dbReference type="AlphaFoldDB" id="A0A0F9RUG7"/>
<dbReference type="GO" id="GO:0051536">
    <property type="term" value="F:iron-sulfur cluster binding"/>
    <property type="evidence" value="ECO:0007669"/>
    <property type="project" value="UniProtKB-KW"/>
</dbReference>
<name>A0A0F9RUG7_9ZZZZ</name>
<keyword evidence="5" id="KW-0411">Iron-sulfur</keyword>
<evidence type="ECO:0008006" key="7">
    <source>
        <dbReference type="Google" id="ProtNLM"/>
    </source>
</evidence>
<proteinExistence type="predicted"/>
<evidence type="ECO:0000256" key="2">
    <source>
        <dbReference type="ARBA" id="ARBA00022691"/>
    </source>
</evidence>
<evidence type="ECO:0000256" key="3">
    <source>
        <dbReference type="ARBA" id="ARBA00022723"/>
    </source>
</evidence>
<dbReference type="Gene3D" id="3.30.750.200">
    <property type="match status" value="1"/>
</dbReference>
<reference evidence="6" key="1">
    <citation type="journal article" date="2015" name="Nature">
        <title>Complex archaea that bridge the gap between prokaryotes and eukaryotes.</title>
        <authorList>
            <person name="Spang A."/>
            <person name="Saw J.H."/>
            <person name="Jorgensen S.L."/>
            <person name="Zaremba-Niedzwiedzka K."/>
            <person name="Martijn J."/>
            <person name="Lind A.E."/>
            <person name="van Eijk R."/>
            <person name="Schleper C."/>
            <person name="Guy L."/>
            <person name="Ettema T.J."/>
        </authorList>
    </citation>
    <scope>NUCLEOTIDE SEQUENCE</scope>
</reference>
<sequence>MYKVKTIEWNLEGEELIKYARSIGLKTKAFFILGYPGETKETMKMTVDYAGNLGADWCLFFPATPLPGTDMERRVRANGWLADPNLDYRYYFHRANIRTPEFDPEYVVNLKEEANR</sequence>
<keyword evidence="4" id="KW-0408">Iron</keyword>
<feature type="non-terminal residue" evidence="6">
    <location>
        <position position="116"/>
    </location>
</feature>
<keyword evidence="3" id="KW-0479">Metal-binding</keyword>
<organism evidence="6">
    <name type="scientific">marine sediment metagenome</name>
    <dbReference type="NCBI Taxonomy" id="412755"/>
    <lineage>
        <taxon>unclassified sequences</taxon>
        <taxon>metagenomes</taxon>
        <taxon>ecological metagenomes</taxon>
    </lineage>
</organism>
<dbReference type="PANTHER" id="PTHR43409">
    <property type="entry name" value="ANAEROBIC MAGNESIUM-PROTOPORPHYRIN IX MONOMETHYL ESTER CYCLASE-RELATED"/>
    <property type="match status" value="1"/>
</dbReference>
<evidence type="ECO:0000256" key="4">
    <source>
        <dbReference type="ARBA" id="ARBA00023004"/>
    </source>
</evidence>
<dbReference type="InterPro" id="IPR058240">
    <property type="entry name" value="rSAM_sf"/>
</dbReference>
<comment type="caution">
    <text evidence="6">The sequence shown here is derived from an EMBL/GenBank/DDBJ whole genome shotgun (WGS) entry which is preliminary data.</text>
</comment>
<evidence type="ECO:0000256" key="1">
    <source>
        <dbReference type="ARBA" id="ARBA00001966"/>
    </source>
</evidence>
<dbReference type="InterPro" id="IPR051198">
    <property type="entry name" value="BchE-like"/>
</dbReference>
<keyword evidence="2" id="KW-0949">S-adenosyl-L-methionine</keyword>
<gene>
    <name evidence="6" type="ORF">LCGC14_0535790</name>
</gene>
<dbReference type="SUPFAM" id="SSF102114">
    <property type="entry name" value="Radical SAM enzymes"/>
    <property type="match status" value="1"/>
</dbReference>